<protein>
    <submittedName>
        <fullName evidence="1">Uncharacterized protein</fullName>
    </submittedName>
</protein>
<evidence type="ECO:0000313" key="1">
    <source>
        <dbReference type="EMBL" id="MCI81746.1"/>
    </source>
</evidence>
<dbReference type="EMBL" id="LXQA011026623">
    <property type="protein sequence ID" value="MCI81746.1"/>
    <property type="molecule type" value="Genomic_DNA"/>
</dbReference>
<organism evidence="1 2">
    <name type="scientific">Trifolium medium</name>
    <dbReference type="NCBI Taxonomy" id="97028"/>
    <lineage>
        <taxon>Eukaryota</taxon>
        <taxon>Viridiplantae</taxon>
        <taxon>Streptophyta</taxon>
        <taxon>Embryophyta</taxon>
        <taxon>Tracheophyta</taxon>
        <taxon>Spermatophyta</taxon>
        <taxon>Magnoliopsida</taxon>
        <taxon>eudicotyledons</taxon>
        <taxon>Gunneridae</taxon>
        <taxon>Pentapetalae</taxon>
        <taxon>rosids</taxon>
        <taxon>fabids</taxon>
        <taxon>Fabales</taxon>
        <taxon>Fabaceae</taxon>
        <taxon>Papilionoideae</taxon>
        <taxon>50 kb inversion clade</taxon>
        <taxon>NPAAA clade</taxon>
        <taxon>Hologalegina</taxon>
        <taxon>IRL clade</taxon>
        <taxon>Trifolieae</taxon>
        <taxon>Trifolium</taxon>
    </lineage>
</organism>
<reference evidence="1 2" key="1">
    <citation type="journal article" date="2018" name="Front. Plant Sci.">
        <title>Red Clover (Trifolium pratense) and Zigzag Clover (T. medium) - A Picture of Genomic Similarities and Differences.</title>
        <authorList>
            <person name="Dluhosova J."/>
            <person name="Istvanek J."/>
            <person name="Nedelnik J."/>
            <person name="Repkova J."/>
        </authorList>
    </citation>
    <scope>NUCLEOTIDE SEQUENCE [LARGE SCALE GENOMIC DNA]</scope>
    <source>
        <strain evidence="2">cv. 10/8</strain>
        <tissue evidence="1">Leaf</tissue>
    </source>
</reference>
<evidence type="ECO:0000313" key="2">
    <source>
        <dbReference type="Proteomes" id="UP000265520"/>
    </source>
</evidence>
<keyword evidence="2" id="KW-1185">Reference proteome</keyword>
<name>A0A392V0G0_9FABA</name>
<accession>A0A392V0G0</accession>
<dbReference type="AlphaFoldDB" id="A0A392V0G0"/>
<dbReference type="Proteomes" id="UP000265520">
    <property type="component" value="Unassembled WGS sequence"/>
</dbReference>
<comment type="caution">
    <text evidence="1">The sequence shown here is derived from an EMBL/GenBank/DDBJ whole genome shotgun (WGS) entry which is preliminary data.</text>
</comment>
<feature type="non-terminal residue" evidence="1">
    <location>
        <position position="1"/>
    </location>
</feature>
<sequence>QTELHTWPVPGPTGRFPVLTTLIGDVLSGVKNSSVR</sequence>
<proteinExistence type="predicted"/>